<evidence type="ECO:0000256" key="2">
    <source>
        <dbReference type="ARBA" id="ARBA00022723"/>
    </source>
</evidence>
<dbReference type="InterPro" id="IPR011011">
    <property type="entry name" value="Znf_FYVE_PHD"/>
</dbReference>
<dbReference type="OrthoDB" id="308383at2759"/>
<dbReference type="PANTHER" id="PTHR45888">
    <property type="entry name" value="HL01030P-RELATED"/>
    <property type="match status" value="1"/>
</dbReference>
<dbReference type="GO" id="GO:0042800">
    <property type="term" value="F:histone H3K4 methyltransferase activity"/>
    <property type="evidence" value="ECO:0007669"/>
    <property type="project" value="TreeGrafter"/>
</dbReference>
<evidence type="ECO:0000313" key="14">
    <source>
        <dbReference type="Proteomes" id="UP000316759"/>
    </source>
</evidence>
<gene>
    <name evidence="13" type="ORF">FGIG_11000</name>
</gene>
<reference evidence="13 14" key="1">
    <citation type="submission" date="2019-04" db="EMBL/GenBank/DDBJ databases">
        <title>Annotation for the trematode Fasciola gigantica.</title>
        <authorList>
            <person name="Choi Y.-J."/>
        </authorList>
    </citation>
    <scope>NUCLEOTIDE SEQUENCE [LARGE SCALE GENOMIC DNA]</scope>
    <source>
        <strain evidence="13">Uganda_cow_1</strain>
    </source>
</reference>
<dbReference type="GO" id="GO:0045944">
    <property type="term" value="P:positive regulation of transcription by RNA polymerase II"/>
    <property type="evidence" value="ECO:0007669"/>
    <property type="project" value="TreeGrafter"/>
</dbReference>
<feature type="compositionally biased region" description="Polar residues" evidence="10">
    <location>
        <begin position="1144"/>
        <end position="1154"/>
    </location>
</feature>
<dbReference type="PROSITE" id="PS51805">
    <property type="entry name" value="EPHD"/>
    <property type="match status" value="1"/>
</dbReference>
<keyword evidence="4 9" id="KW-0863">Zinc-finger</keyword>
<keyword evidence="8" id="KW-0539">Nucleus</keyword>
<feature type="region of interest" description="Disordered" evidence="10">
    <location>
        <begin position="390"/>
        <end position="424"/>
    </location>
</feature>
<dbReference type="InterPro" id="IPR034732">
    <property type="entry name" value="EPHD"/>
</dbReference>
<feature type="domain" description="PHD-type" evidence="11">
    <location>
        <begin position="1450"/>
        <end position="1499"/>
    </location>
</feature>
<feature type="compositionally biased region" description="Polar residues" evidence="10">
    <location>
        <begin position="895"/>
        <end position="908"/>
    </location>
</feature>
<evidence type="ECO:0000259" key="12">
    <source>
        <dbReference type="PROSITE" id="PS51805"/>
    </source>
</evidence>
<dbReference type="GO" id="GO:0044666">
    <property type="term" value="C:MLL3/4 complex"/>
    <property type="evidence" value="ECO:0007669"/>
    <property type="project" value="TreeGrafter"/>
</dbReference>
<dbReference type="STRING" id="46835.A0A504YXP8"/>
<feature type="compositionally biased region" description="Polar residues" evidence="10">
    <location>
        <begin position="398"/>
        <end position="412"/>
    </location>
</feature>
<feature type="region of interest" description="Disordered" evidence="10">
    <location>
        <begin position="1340"/>
        <end position="1375"/>
    </location>
</feature>
<feature type="region of interest" description="Disordered" evidence="10">
    <location>
        <begin position="652"/>
        <end position="694"/>
    </location>
</feature>
<feature type="region of interest" description="Disordered" evidence="10">
    <location>
        <begin position="1719"/>
        <end position="1837"/>
    </location>
</feature>
<feature type="compositionally biased region" description="Low complexity" evidence="10">
    <location>
        <begin position="274"/>
        <end position="284"/>
    </location>
</feature>
<dbReference type="CDD" id="cd15506">
    <property type="entry name" value="PHD1_KMT2A_like"/>
    <property type="match status" value="1"/>
</dbReference>
<feature type="non-terminal residue" evidence="13">
    <location>
        <position position="1"/>
    </location>
</feature>
<dbReference type="GO" id="GO:0003713">
    <property type="term" value="F:transcription coactivator activity"/>
    <property type="evidence" value="ECO:0007669"/>
    <property type="project" value="TreeGrafter"/>
</dbReference>
<organism evidence="13 14">
    <name type="scientific">Fasciola gigantica</name>
    <name type="common">Giant liver fluke</name>
    <dbReference type="NCBI Taxonomy" id="46835"/>
    <lineage>
        <taxon>Eukaryota</taxon>
        <taxon>Metazoa</taxon>
        <taxon>Spiralia</taxon>
        <taxon>Lophotrochozoa</taxon>
        <taxon>Platyhelminthes</taxon>
        <taxon>Trematoda</taxon>
        <taxon>Digenea</taxon>
        <taxon>Plagiorchiida</taxon>
        <taxon>Echinostomata</taxon>
        <taxon>Echinostomatoidea</taxon>
        <taxon>Fasciolidae</taxon>
        <taxon>Fasciola</taxon>
    </lineage>
</organism>
<feature type="compositionally biased region" description="Acidic residues" evidence="10">
    <location>
        <begin position="994"/>
        <end position="1008"/>
    </location>
</feature>
<feature type="compositionally biased region" description="Basic residues" evidence="10">
    <location>
        <begin position="1013"/>
        <end position="1022"/>
    </location>
</feature>
<evidence type="ECO:0000256" key="8">
    <source>
        <dbReference type="ARBA" id="ARBA00023242"/>
    </source>
</evidence>
<evidence type="ECO:0000313" key="13">
    <source>
        <dbReference type="EMBL" id="TPP65409.1"/>
    </source>
</evidence>
<feature type="compositionally biased region" description="Low complexity" evidence="10">
    <location>
        <begin position="1280"/>
        <end position="1289"/>
    </location>
</feature>
<dbReference type="PANTHER" id="PTHR45888:SF6">
    <property type="entry name" value="HL01030P-RELATED"/>
    <property type="match status" value="1"/>
</dbReference>
<dbReference type="GO" id="GO:0008270">
    <property type="term" value="F:zinc ion binding"/>
    <property type="evidence" value="ECO:0007669"/>
    <property type="project" value="UniProtKB-KW"/>
</dbReference>
<dbReference type="InterPro" id="IPR013083">
    <property type="entry name" value="Znf_RING/FYVE/PHD"/>
</dbReference>
<feature type="region of interest" description="Disordered" evidence="10">
    <location>
        <begin position="258"/>
        <end position="299"/>
    </location>
</feature>
<feature type="region of interest" description="Disordered" evidence="10">
    <location>
        <begin position="856"/>
        <end position="1068"/>
    </location>
</feature>
<evidence type="ECO:0000256" key="5">
    <source>
        <dbReference type="ARBA" id="ARBA00022833"/>
    </source>
</evidence>
<feature type="compositionally biased region" description="Polar residues" evidence="10">
    <location>
        <begin position="676"/>
        <end position="690"/>
    </location>
</feature>
<accession>A0A504YXP8</accession>
<keyword evidence="6" id="KW-0805">Transcription regulation</keyword>
<feature type="compositionally biased region" description="Basic and acidic residues" evidence="10">
    <location>
        <begin position="756"/>
        <end position="791"/>
    </location>
</feature>
<feature type="compositionally biased region" description="Basic and acidic residues" evidence="10">
    <location>
        <begin position="15"/>
        <end position="30"/>
    </location>
</feature>
<feature type="region of interest" description="Disordered" evidence="10">
    <location>
        <begin position="1876"/>
        <end position="1918"/>
    </location>
</feature>
<dbReference type="Proteomes" id="UP000316759">
    <property type="component" value="Unassembled WGS sequence"/>
</dbReference>
<dbReference type="InterPro" id="IPR019787">
    <property type="entry name" value="Znf_PHD-finger"/>
</dbReference>
<keyword evidence="13" id="KW-0808">Transferase</keyword>
<evidence type="ECO:0000256" key="1">
    <source>
        <dbReference type="ARBA" id="ARBA00004123"/>
    </source>
</evidence>
<comment type="caution">
    <text evidence="13">The sequence shown here is derived from an EMBL/GenBank/DDBJ whole genome shotgun (WGS) entry which is preliminary data.</text>
</comment>
<dbReference type="SMART" id="SM00249">
    <property type="entry name" value="PHD"/>
    <property type="match status" value="3"/>
</dbReference>
<feature type="domain" description="PHD-type" evidence="11">
    <location>
        <begin position="1405"/>
        <end position="1453"/>
    </location>
</feature>
<name>A0A504YXP8_FASGI</name>
<evidence type="ECO:0000256" key="4">
    <source>
        <dbReference type="ARBA" id="ARBA00022771"/>
    </source>
</evidence>
<dbReference type="Pfam" id="PF00628">
    <property type="entry name" value="PHD"/>
    <property type="match status" value="1"/>
</dbReference>
<proteinExistence type="predicted"/>
<keyword evidence="2" id="KW-0479">Metal-binding</keyword>
<comment type="subcellular location">
    <subcellularLocation>
        <location evidence="1">Nucleus</location>
    </subcellularLocation>
</comment>
<evidence type="ECO:0000256" key="3">
    <source>
        <dbReference type="ARBA" id="ARBA00022737"/>
    </source>
</evidence>
<feature type="compositionally biased region" description="Polar residues" evidence="10">
    <location>
        <begin position="1253"/>
        <end position="1263"/>
    </location>
</feature>
<dbReference type="PROSITE" id="PS50016">
    <property type="entry name" value="ZF_PHD_2"/>
    <property type="match status" value="2"/>
</dbReference>
<sequence>KPEAPDPEDTGAESLTKEDTEEHSTDTNDTIHGRFRSASCRLCQTKLRRNDRVVLRFCCPCFNMLQDFARDYKSTEDLVCLRDTPCLDQWPARPFDPDAPHTTRSAFRHLEEQYGYVTPEWCIPCKVVHSIRLGLKFTIFRSVPAHATRALSLVNLNVLDNPELQHRGRMRHARACLSLLAQDYTRLCSDSRYTKSSTYLDEPDNKSQDTNLSLCQLLDALWVRPLHLVARSQLRENIPPDEIAEIDTAEKCVDVIVPPPDNDTSKTPVGELDSSSVSLSSHSSNVRETERRASRVTDVVDTDPSAVTAAGETIPLGLIQKGKQNEARRHTRQIQTTEPLVGTEVSTSSCLTDEKLSIDDPQPGTEAEIAITKPLHDNQNSQVNQHISQDMLADEQSESVPNSYSAPGPNSQRDAHFSGHVDRKNALSPTTTLVTYPTTVLNYDIENNRPACYCCQSSTASFVHCYRVDNDPSHHMLICSGCLWAWMAQVDAAYHDPGVQRIARRLASAAAATDSCVPLLSSASRRTLVDTARLARFFSYHSCSASCTESLSGQGKVPPKPLWFVCPGCVARRLHRLCAARFPLNCPRWYRRCLQLMCRSKSLEDLDPRLLCSTPSTEANISQTRLALVDVEYTDAVIERWLLPPEPPMVAECTGLTRSGETESSAESDSEADENATLSEASTGVSSSLSPLRLDEHETEYGAKNWWEQYSESAEEPTKLEEESELAIQGCVHAEKDMLSEPVVIGVHVPEEMNAHESEGTGTHEPDETSAHEPEETGAHEPEGTGIHEPEGTSAHESAETNAHGLDETKFHVPKGTSAHVPEETSVDFVASKRQRKVNPKFAEAVAILRPRTRVTTHASDRIVTEEPVQSENEVASEAETKESALPVKIDGEITTDQETQGSESNEPTVDEGSGVAPKETTIDTTSPSASPLPEAGAQQPVRNPRGKRKASPTIEPPIRSKRSLKINARFFDGFTGHFPSFVGEGRQIRDSSPVEDADDSETNEDGEPQSPRRLHDRRGPKQTRLSGSSRGRLEPRGGRQSSSHLEDSKTSPSQKSNGWGPRVKQVSRHALRSARLAAVGAKIPGGTSPNHAALAATARTVVTTVSGSSGTGGDGAISELPCEDNSDGHGSYDESEVDAGGSSRWSSNRTPASDSARRLPLRCGQCAACIGLIQACGRCTNCRLLQQQSSSNNTASENFKIGPCRQLICFRRRAENVTNKSGPRVKLPTNFASPNSSASPLSGSALATGASVNSNKSGNVGHTRQHCPSHRQGSPPPGSTDTPGVSPTAGAVSLLDTVPGLSQQLDADSWITQADRDDGQSSLRGRGVFQSAARYDSLNAHSHRPLTPVSGGDLGMRFNSSNQREDSDSDKDRIRPCEGEAITSELAHQGGYAIVTTMASAPPKEICYACGSGGGQLLFCVSCAEPYHFYCVERQFRPRRKDHFICRNCTQCGQCRKPAADLRCLRCSAGYHPSCLPDYPPAHSGQRGNWICPNCAVCVHCGTKPSKPVEPGDPFRAPSFSTNSVTGTTATTTTISPSERTSVSARRLIMVPWSSDVNKCAACSLAVTRGDVCPECDRAYLPTAKQMIQCDSCQLWMHRTCTKLTGEFRIIYCSLITLSSFLFGVDEYEWVARLPPGRLSKFLVNCSVCQNEKRHHENVLPGAFATDVDEHCRSLRPSDPLSVDVLDEDLETNGASRLRIIARDTLMERMADLVTNCRQSAGTSGSPLPSPSNLPSTNATTTGYAGTTGDRSNFAPTSSSSQDNVTRFNQDSMAYHRQSSQDSDYVTEKRIPQLDGTGNVDSDEDDRSSQKRTPSSLSKVYKPRGRSSGTIDPPISRASDVLLDEHDSSCSDVMSNSLFPSGRLVQIGSNLGTHSSPGSGSWNAPHANRVVYDPTSSRPTTRMRHSNPYHHRTDTSVPDRMGLRFSRAIEDDRSSMVGLYAAPPTNAKWLVEDEFEQIWTSPRAMIYRLLTRILHKLSAHPTSSPYATTLRRLLRWLSQITESFFPWLNLSEMASDVRDVLRQTNGEFNPVLRHFERLALIELHELVCPVVARLSECQLHVRLPVSGLRATNCVLSVQTLHSTIMQHLRSNHSLTLSHSSTLASNILPEWRALAEARLFITRIPPSQCHRPHELEVMDRMRNEAREERWVEHWSSIEEEMVLQYFQRHLARLSIRLRREALGQAGRNSNTHRSATAIPPRSEDQARIELPSNSGVESEMNHLEATGKQIDRAVSSETVAAVASALDEAFQDVDSVLAAEQEEMSDKHLLIPPQANNFEPQTARQQSEITNDLVRPLCSTSQLSSPAPVQMEPFYFARANVWTAAMGHRIDSSLNTANKKFGSSDGMEISNHRDPTADFDLELDSGDEDVRCCLLCGHHGDSNIEGRLLFTGADTWVHVNCALWSNEVYEEETGQLIGLSDALRRARTSVCGDCGRFGATMVCSNAHDPRCPLHSPGTTPCGSDTQYISSGINLDPDKAHAIHFACALRRRPPAPRSVFTADRSWFCSPECHRATGRQRLSDGIREMRRTHRPHGRQVASISRGKSTRFELPADADDLDMDGDSGVNVADPFDETSTDPFLDRQELLELENNVADDLEVRFQLNCGTNLSVFQSIFGVTF</sequence>
<evidence type="ECO:0000256" key="9">
    <source>
        <dbReference type="PROSITE-ProRule" id="PRU00146"/>
    </source>
</evidence>
<dbReference type="EMBL" id="SUNJ01003227">
    <property type="protein sequence ID" value="TPP65409.1"/>
    <property type="molecule type" value="Genomic_DNA"/>
</dbReference>
<dbReference type="SUPFAM" id="SSF57903">
    <property type="entry name" value="FYVE/PHD zinc finger"/>
    <property type="match status" value="2"/>
</dbReference>
<dbReference type="GO" id="GO:0032259">
    <property type="term" value="P:methylation"/>
    <property type="evidence" value="ECO:0007669"/>
    <property type="project" value="UniProtKB-KW"/>
</dbReference>
<feature type="compositionally biased region" description="Basic residues" evidence="10">
    <location>
        <begin position="1902"/>
        <end position="1911"/>
    </location>
</feature>
<dbReference type="InterPro" id="IPR001965">
    <property type="entry name" value="Znf_PHD"/>
</dbReference>
<keyword evidence="13" id="KW-0489">Methyltransferase</keyword>
<feature type="region of interest" description="Disordered" evidence="10">
    <location>
        <begin position="1"/>
        <end position="30"/>
    </location>
</feature>
<feature type="compositionally biased region" description="Low complexity" evidence="10">
    <location>
        <begin position="1230"/>
        <end position="1252"/>
    </location>
</feature>
<keyword evidence="5" id="KW-0862">Zinc</keyword>
<feature type="compositionally biased region" description="Acidic residues" evidence="10">
    <location>
        <begin position="664"/>
        <end position="674"/>
    </location>
</feature>
<evidence type="ECO:0000256" key="6">
    <source>
        <dbReference type="ARBA" id="ARBA00023015"/>
    </source>
</evidence>
<feature type="region of interest" description="Disordered" evidence="10">
    <location>
        <begin position="756"/>
        <end position="824"/>
    </location>
</feature>
<dbReference type="Gene3D" id="3.30.40.10">
    <property type="entry name" value="Zinc/RING finger domain, C3HC4 (zinc finger)"/>
    <property type="match status" value="4"/>
</dbReference>
<evidence type="ECO:0000256" key="10">
    <source>
        <dbReference type="SAM" id="MobiDB-lite"/>
    </source>
</evidence>
<keyword evidence="14" id="KW-1185">Reference proteome</keyword>
<feature type="compositionally biased region" description="Polar residues" evidence="10">
    <location>
        <begin position="1751"/>
        <end position="1785"/>
    </location>
</feature>
<protein>
    <submittedName>
        <fullName evidence="13">Histone-lysine N-methyltransferase MLL4</fullName>
    </submittedName>
</protein>
<feature type="compositionally biased region" description="Basic and acidic residues" evidence="10">
    <location>
        <begin position="285"/>
        <end position="295"/>
    </location>
</feature>
<feature type="compositionally biased region" description="Basic and acidic residues" evidence="10">
    <location>
        <begin position="413"/>
        <end position="424"/>
    </location>
</feature>
<feature type="compositionally biased region" description="Acidic residues" evidence="10">
    <location>
        <begin position="1"/>
        <end position="11"/>
    </location>
</feature>
<feature type="compositionally biased region" description="Low complexity" evidence="10">
    <location>
        <begin position="1721"/>
        <end position="1750"/>
    </location>
</feature>
<evidence type="ECO:0000256" key="7">
    <source>
        <dbReference type="ARBA" id="ARBA00023163"/>
    </source>
</evidence>
<feature type="domain" description="PHD-type" evidence="12">
    <location>
        <begin position="2370"/>
        <end position="2481"/>
    </location>
</feature>
<evidence type="ECO:0000259" key="11">
    <source>
        <dbReference type="PROSITE" id="PS50016"/>
    </source>
</evidence>
<feature type="region of interest" description="Disordered" evidence="10">
    <location>
        <begin position="1220"/>
        <end position="1292"/>
    </location>
</feature>
<keyword evidence="3" id="KW-0677">Repeat</keyword>
<feature type="region of interest" description="Disordered" evidence="10">
    <location>
        <begin position="1105"/>
        <end position="1156"/>
    </location>
</feature>
<feature type="compositionally biased region" description="Basic and acidic residues" evidence="10">
    <location>
        <begin position="1364"/>
        <end position="1375"/>
    </location>
</feature>
<keyword evidence="7" id="KW-0804">Transcription</keyword>
<dbReference type="CDD" id="cd15489">
    <property type="entry name" value="PHD_SF"/>
    <property type="match status" value="1"/>
</dbReference>